<dbReference type="PANTHER" id="PTHR34702">
    <property type="entry name" value="NA(+)/H(+) ANTIPORTER SUBUNIT F1"/>
    <property type="match status" value="1"/>
</dbReference>
<feature type="transmembrane region" description="Helical" evidence="9">
    <location>
        <begin position="65"/>
        <end position="89"/>
    </location>
</feature>
<evidence type="ECO:0000313" key="10">
    <source>
        <dbReference type="EMBL" id="PZM17119.1"/>
    </source>
</evidence>
<protein>
    <submittedName>
        <fullName evidence="10">Cation:proton antiporter</fullName>
    </submittedName>
</protein>
<comment type="subcellular location">
    <subcellularLocation>
        <location evidence="1">Cell membrane</location>
        <topology evidence="1">Multi-pass membrane protein</topology>
    </subcellularLocation>
</comment>
<dbReference type="RefSeq" id="WP_111158446.1">
    <property type="nucleotide sequence ID" value="NZ_PCDP01000001.1"/>
</dbReference>
<comment type="similarity">
    <text evidence="2">Belongs to the CPA3 antiporters (TC 2.A.63) subunit F family.</text>
</comment>
<evidence type="ECO:0000256" key="4">
    <source>
        <dbReference type="ARBA" id="ARBA00022475"/>
    </source>
</evidence>
<dbReference type="PANTHER" id="PTHR34702:SF1">
    <property type="entry name" value="NA(+)_H(+) ANTIPORTER SUBUNIT F"/>
    <property type="match status" value="1"/>
</dbReference>
<reference evidence="10 11" key="1">
    <citation type="journal article" date="2018" name="Sci. Rep.">
        <title>Rhizobium tumorigenes sp. nov., a novel plant tumorigenic bacterium isolated from cane gall tumors on thornless blackberry.</title>
        <authorList>
            <person name="Kuzmanovi N."/>
            <person name="Smalla K."/>
            <person name="Gronow S."/>
            <person name="PuBawska J."/>
        </authorList>
    </citation>
    <scope>NUCLEOTIDE SEQUENCE [LARGE SCALE GENOMIC DNA]</scope>
    <source>
        <strain evidence="10 11">CCBAU 85046</strain>
    </source>
</reference>
<comment type="caution">
    <text evidence="10">The sequence shown here is derived from an EMBL/GenBank/DDBJ whole genome shotgun (WGS) entry which is preliminary data.</text>
</comment>
<evidence type="ECO:0000256" key="2">
    <source>
        <dbReference type="ARBA" id="ARBA00009212"/>
    </source>
</evidence>
<accession>A0A2W4CY86</accession>
<evidence type="ECO:0000256" key="3">
    <source>
        <dbReference type="ARBA" id="ARBA00022448"/>
    </source>
</evidence>
<feature type="transmembrane region" description="Helical" evidence="9">
    <location>
        <begin position="6"/>
        <end position="28"/>
    </location>
</feature>
<evidence type="ECO:0000256" key="8">
    <source>
        <dbReference type="SAM" id="MobiDB-lite"/>
    </source>
</evidence>
<keyword evidence="6 9" id="KW-1133">Transmembrane helix</keyword>
<dbReference type="InterPro" id="IPR007208">
    <property type="entry name" value="MrpF/PhaF-like"/>
</dbReference>
<dbReference type="GO" id="GO:0015385">
    <property type="term" value="F:sodium:proton antiporter activity"/>
    <property type="evidence" value="ECO:0007669"/>
    <property type="project" value="TreeGrafter"/>
</dbReference>
<evidence type="ECO:0000256" key="9">
    <source>
        <dbReference type="SAM" id="Phobius"/>
    </source>
</evidence>
<keyword evidence="7 9" id="KW-0472">Membrane</keyword>
<feature type="region of interest" description="Disordered" evidence="8">
    <location>
        <begin position="95"/>
        <end position="128"/>
    </location>
</feature>
<organism evidence="10 11">
    <name type="scientific">Rhizobium tubonense</name>
    <dbReference type="NCBI Taxonomy" id="484088"/>
    <lineage>
        <taxon>Bacteria</taxon>
        <taxon>Pseudomonadati</taxon>
        <taxon>Pseudomonadota</taxon>
        <taxon>Alphaproteobacteria</taxon>
        <taxon>Hyphomicrobiales</taxon>
        <taxon>Rhizobiaceae</taxon>
        <taxon>Rhizobium/Agrobacterium group</taxon>
        <taxon>Rhizobium</taxon>
    </lineage>
</organism>
<dbReference type="AlphaFoldDB" id="A0A2W4CY86"/>
<gene>
    <name evidence="10" type="ORF">CPY51_02490</name>
</gene>
<feature type="transmembrane region" description="Helical" evidence="9">
    <location>
        <begin position="40"/>
        <end position="59"/>
    </location>
</feature>
<sequence>MSAAPAIVALAATVSLSILGLAFLLTVYRVVVGPTLPDRVLALDMLVAIAIGFIAVMAVETGFTLYIDIAISLGLVGFLATVAFARFILTHEGEGSAQPVQVPDVASLRKSGAKGKSRKASRQKKGKK</sequence>
<feature type="compositionally biased region" description="Basic residues" evidence="8">
    <location>
        <begin position="111"/>
        <end position="128"/>
    </location>
</feature>
<dbReference type="OrthoDB" id="9800226at2"/>
<evidence type="ECO:0000256" key="5">
    <source>
        <dbReference type="ARBA" id="ARBA00022692"/>
    </source>
</evidence>
<name>A0A2W4CY86_9HYPH</name>
<keyword evidence="11" id="KW-1185">Reference proteome</keyword>
<evidence type="ECO:0000256" key="7">
    <source>
        <dbReference type="ARBA" id="ARBA00023136"/>
    </source>
</evidence>
<dbReference type="NCBIfam" id="NF009245">
    <property type="entry name" value="PRK12599.1-4"/>
    <property type="match status" value="1"/>
</dbReference>
<keyword evidence="3" id="KW-0813">Transport</keyword>
<keyword evidence="4" id="KW-1003">Cell membrane</keyword>
<dbReference type="EMBL" id="PCDP01000001">
    <property type="protein sequence ID" value="PZM17119.1"/>
    <property type="molecule type" value="Genomic_DNA"/>
</dbReference>
<dbReference type="Proteomes" id="UP000248925">
    <property type="component" value="Unassembled WGS sequence"/>
</dbReference>
<dbReference type="Pfam" id="PF04066">
    <property type="entry name" value="MrpF_PhaF"/>
    <property type="match status" value="1"/>
</dbReference>
<keyword evidence="5 9" id="KW-0812">Transmembrane</keyword>
<dbReference type="GO" id="GO:0005886">
    <property type="term" value="C:plasma membrane"/>
    <property type="evidence" value="ECO:0007669"/>
    <property type="project" value="UniProtKB-SubCell"/>
</dbReference>
<proteinExistence type="inferred from homology"/>
<evidence type="ECO:0000313" key="11">
    <source>
        <dbReference type="Proteomes" id="UP000248925"/>
    </source>
</evidence>
<evidence type="ECO:0000256" key="1">
    <source>
        <dbReference type="ARBA" id="ARBA00004651"/>
    </source>
</evidence>
<evidence type="ECO:0000256" key="6">
    <source>
        <dbReference type="ARBA" id="ARBA00022989"/>
    </source>
</evidence>